<keyword evidence="2" id="KW-0805">Transcription regulation</keyword>
<protein>
    <submittedName>
        <fullName evidence="6">MerR family transcriptional regulator</fullName>
    </submittedName>
</protein>
<dbReference type="GO" id="GO:0003700">
    <property type="term" value="F:DNA-binding transcription factor activity"/>
    <property type="evidence" value="ECO:0007669"/>
    <property type="project" value="InterPro"/>
</dbReference>
<keyword evidence="7" id="KW-1185">Reference proteome</keyword>
<name>A0A940PHH8_9ENTE</name>
<dbReference type="AlphaFoldDB" id="A0A940PHH8"/>
<dbReference type="InterPro" id="IPR029442">
    <property type="entry name" value="GyrI-like"/>
</dbReference>
<proteinExistence type="predicted"/>
<dbReference type="PANTHER" id="PTHR30204:SF69">
    <property type="entry name" value="MERR-FAMILY TRANSCRIPTIONAL REGULATOR"/>
    <property type="match status" value="1"/>
</dbReference>
<dbReference type="Gene3D" id="3.20.80.10">
    <property type="entry name" value="Regulatory factor, effector binding domain"/>
    <property type="match status" value="1"/>
</dbReference>
<dbReference type="EMBL" id="JAEEGA010000013">
    <property type="protein sequence ID" value="MBP1043028.1"/>
    <property type="molecule type" value="Genomic_DNA"/>
</dbReference>
<dbReference type="PANTHER" id="PTHR30204">
    <property type="entry name" value="REDOX-CYCLING DRUG-SENSING TRANSCRIPTIONAL ACTIVATOR SOXR"/>
    <property type="match status" value="1"/>
</dbReference>
<dbReference type="InterPro" id="IPR009061">
    <property type="entry name" value="DNA-bd_dom_put_sf"/>
</dbReference>
<evidence type="ECO:0000259" key="5">
    <source>
        <dbReference type="PROSITE" id="PS50937"/>
    </source>
</evidence>
<dbReference type="SMART" id="SM00422">
    <property type="entry name" value="HTH_MERR"/>
    <property type="match status" value="1"/>
</dbReference>
<evidence type="ECO:0000256" key="3">
    <source>
        <dbReference type="ARBA" id="ARBA00023125"/>
    </source>
</evidence>
<dbReference type="Proteomes" id="UP000674938">
    <property type="component" value="Unassembled WGS sequence"/>
</dbReference>
<reference evidence="6" key="1">
    <citation type="submission" date="2020-12" db="EMBL/GenBank/DDBJ databases">
        <title>Vagococcus allomyrinae sp. nov. and Enterococcus lavae sp. nov., isolated from the larvae of Allomyrina dichotoma.</title>
        <authorList>
            <person name="Lee S.D."/>
        </authorList>
    </citation>
    <scope>NUCLEOTIDE SEQUENCE</scope>
    <source>
        <strain evidence="6">BWB3-3</strain>
    </source>
</reference>
<dbReference type="InterPro" id="IPR011256">
    <property type="entry name" value="Reg_factor_effector_dom_sf"/>
</dbReference>
<comment type="caution">
    <text evidence="6">The sequence shown here is derived from an EMBL/GenBank/DDBJ whole genome shotgun (WGS) entry which is preliminary data.</text>
</comment>
<dbReference type="PROSITE" id="PS50937">
    <property type="entry name" value="HTH_MERR_2"/>
    <property type="match status" value="1"/>
</dbReference>
<evidence type="ECO:0000313" key="7">
    <source>
        <dbReference type="Proteomes" id="UP000674938"/>
    </source>
</evidence>
<keyword evidence="4" id="KW-0804">Transcription</keyword>
<sequence length="269" mass="31459">MYLISEFSKITKLTVKTLHYYDKEGLLIPYKRDEQTGYRYYDEANYQQALKISLLRRFDFSILEIKDVLKNSRGPEDFQFFLKEKQQQVNQRIAADKELTDALSREINRQQTVTKMEKQAFIEETDSLSQLTISRQFYGRYEDVGTLIGQLYKAAGKYTAGPVTTLLYDDNYQEQATIRVCLPVKQRFTLKDANIQFWQLPAEPVLQVIHYGGYDSLSRSYKALMDYAKKQRYRLNFPSREVYLKGPGKTFLGNPNSYETQLSIPFSPA</sequence>
<evidence type="ECO:0000256" key="4">
    <source>
        <dbReference type="ARBA" id="ARBA00023163"/>
    </source>
</evidence>
<dbReference type="InterPro" id="IPR000551">
    <property type="entry name" value="MerR-type_HTH_dom"/>
</dbReference>
<dbReference type="InterPro" id="IPR047057">
    <property type="entry name" value="MerR_fam"/>
</dbReference>
<evidence type="ECO:0000256" key="2">
    <source>
        <dbReference type="ARBA" id="ARBA00023015"/>
    </source>
</evidence>
<keyword evidence="1" id="KW-0678">Repressor</keyword>
<dbReference type="Pfam" id="PF13411">
    <property type="entry name" value="MerR_1"/>
    <property type="match status" value="1"/>
</dbReference>
<feature type="domain" description="HTH merR-type" evidence="5">
    <location>
        <begin position="1"/>
        <end position="71"/>
    </location>
</feature>
<dbReference type="SUPFAM" id="SSF55136">
    <property type="entry name" value="Probable bacterial effector-binding domain"/>
    <property type="match status" value="1"/>
</dbReference>
<dbReference type="GO" id="GO:0003677">
    <property type="term" value="F:DNA binding"/>
    <property type="evidence" value="ECO:0007669"/>
    <property type="project" value="UniProtKB-KW"/>
</dbReference>
<dbReference type="SUPFAM" id="SSF46955">
    <property type="entry name" value="Putative DNA-binding domain"/>
    <property type="match status" value="1"/>
</dbReference>
<organism evidence="6 7">
    <name type="scientific">Vagococcus allomyrinae</name>
    <dbReference type="NCBI Taxonomy" id="2794353"/>
    <lineage>
        <taxon>Bacteria</taxon>
        <taxon>Bacillati</taxon>
        <taxon>Bacillota</taxon>
        <taxon>Bacilli</taxon>
        <taxon>Lactobacillales</taxon>
        <taxon>Enterococcaceae</taxon>
        <taxon>Vagococcus</taxon>
    </lineage>
</organism>
<dbReference type="RefSeq" id="WP_209530839.1">
    <property type="nucleotide sequence ID" value="NZ_JAEEGA010000013.1"/>
</dbReference>
<dbReference type="Gene3D" id="1.10.1660.10">
    <property type="match status" value="1"/>
</dbReference>
<dbReference type="Pfam" id="PF06445">
    <property type="entry name" value="GyrI-like"/>
    <property type="match status" value="1"/>
</dbReference>
<accession>A0A940PHH8</accession>
<keyword evidence="3" id="KW-0238">DNA-binding</keyword>
<gene>
    <name evidence="6" type="ORF">I6N95_18595</name>
</gene>
<evidence type="ECO:0000256" key="1">
    <source>
        <dbReference type="ARBA" id="ARBA00022491"/>
    </source>
</evidence>
<evidence type="ECO:0000313" key="6">
    <source>
        <dbReference type="EMBL" id="MBP1043028.1"/>
    </source>
</evidence>